<evidence type="ECO:0000259" key="1">
    <source>
        <dbReference type="Pfam" id="PF19281"/>
    </source>
</evidence>
<evidence type="ECO:0000313" key="2">
    <source>
        <dbReference type="Proteomes" id="UP000887540"/>
    </source>
</evidence>
<organism evidence="2 3">
    <name type="scientific">Acrobeloides nanus</name>
    <dbReference type="NCBI Taxonomy" id="290746"/>
    <lineage>
        <taxon>Eukaryota</taxon>
        <taxon>Metazoa</taxon>
        <taxon>Ecdysozoa</taxon>
        <taxon>Nematoda</taxon>
        <taxon>Chromadorea</taxon>
        <taxon>Rhabditida</taxon>
        <taxon>Tylenchina</taxon>
        <taxon>Cephalobomorpha</taxon>
        <taxon>Cephaloboidea</taxon>
        <taxon>Cephalobidae</taxon>
        <taxon>Acrobeloides</taxon>
    </lineage>
</organism>
<protein>
    <submittedName>
        <fullName evidence="3">Phytanoyl-CoA hydroxylase-interacting protein-like C-terminal domain-containing protein</fullName>
    </submittedName>
</protein>
<dbReference type="PANTHER" id="PTHR15698:SF4">
    <property type="entry name" value="PHYTANOYL-COA HYDROXYLASE-INTERACTING PROTEIN-LIKE C-TERMINAL DOMAIN-CONTAINING PROTEIN"/>
    <property type="match status" value="1"/>
</dbReference>
<dbReference type="Proteomes" id="UP000887540">
    <property type="component" value="Unplaced"/>
</dbReference>
<proteinExistence type="predicted"/>
<dbReference type="Pfam" id="PF19281">
    <property type="entry name" value="PHYHIP_C"/>
    <property type="match status" value="1"/>
</dbReference>
<name>A0A914EEE7_9BILA</name>
<dbReference type="InterPro" id="IPR045545">
    <property type="entry name" value="PHYIP/PHIPL_C"/>
</dbReference>
<dbReference type="GO" id="GO:0005737">
    <property type="term" value="C:cytoplasm"/>
    <property type="evidence" value="ECO:0007669"/>
    <property type="project" value="TreeGrafter"/>
</dbReference>
<accession>A0A914EEE7</accession>
<sequence>MGNRDIDGLFFSTNLDGKGNRFNHSFYGDTRICIDAKVLLKNTDLYFADFYCINEAHYVTIIACNERSSEPALSESTFG</sequence>
<reference evidence="3" key="1">
    <citation type="submission" date="2022-11" db="UniProtKB">
        <authorList>
            <consortium name="WormBaseParasite"/>
        </authorList>
    </citation>
    <scope>IDENTIFICATION</scope>
</reference>
<evidence type="ECO:0000313" key="3">
    <source>
        <dbReference type="WBParaSite" id="ACRNAN_scaffold7472.g6536.t1"/>
    </source>
</evidence>
<dbReference type="AlphaFoldDB" id="A0A914EEE7"/>
<feature type="domain" description="Phytanoyl-CoA hydroxylase-interacting protein-like C-terminal" evidence="1">
    <location>
        <begin position="6"/>
        <end position="65"/>
    </location>
</feature>
<dbReference type="WBParaSite" id="ACRNAN_scaffold7472.g6536.t1">
    <property type="protein sequence ID" value="ACRNAN_scaffold7472.g6536.t1"/>
    <property type="gene ID" value="ACRNAN_scaffold7472.g6536"/>
</dbReference>
<dbReference type="PANTHER" id="PTHR15698">
    <property type="entry name" value="PROTEIN CBG15099"/>
    <property type="match status" value="1"/>
</dbReference>
<dbReference type="InterPro" id="IPR042868">
    <property type="entry name" value="PHYHIP/PHYHIPL"/>
</dbReference>
<keyword evidence="2" id="KW-1185">Reference proteome</keyword>